<name>G3HM51_CRIGR</name>
<dbReference type="EMBL" id="JH000504">
    <property type="protein sequence ID" value="EGV95475.1"/>
    <property type="molecule type" value="Genomic_DNA"/>
</dbReference>
<gene>
    <name evidence="2" type="ORF">I79_011799</name>
</gene>
<dbReference type="Proteomes" id="UP000001075">
    <property type="component" value="Unassembled WGS sequence"/>
</dbReference>
<accession>G3HM51</accession>
<evidence type="ECO:0000256" key="1">
    <source>
        <dbReference type="SAM" id="MobiDB-lite"/>
    </source>
</evidence>
<reference evidence="3" key="1">
    <citation type="journal article" date="2011" name="Nat. Biotechnol.">
        <title>The genomic sequence of the Chinese hamster ovary (CHO)-K1 cell line.</title>
        <authorList>
            <person name="Xu X."/>
            <person name="Nagarajan H."/>
            <person name="Lewis N.E."/>
            <person name="Pan S."/>
            <person name="Cai Z."/>
            <person name="Liu X."/>
            <person name="Chen W."/>
            <person name="Xie M."/>
            <person name="Wang W."/>
            <person name="Hammond S."/>
            <person name="Andersen M.R."/>
            <person name="Neff N."/>
            <person name="Passarelli B."/>
            <person name="Koh W."/>
            <person name="Fan H.C."/>
            <person name="Wang J."/>
            <person name="Gui Y."/>
            <person name="Lee K.H."/>
            <person name="Betenbaugh M.J."/>
            <person name="Quake S.R."/>
            <person name="Famili I."/>
            <person name="Palsson B.O."/>
            <person name="Wang J."/>
        </authorList>
    </citation>
    <scope>NUCLEOTIDE SEQUENCE [LARGE SCALE GENOMIC DNA]</scope>
    <source>
        <strain evidence="3">CHO K1 cell line</strain>
    </source>
</reference>
<proteinExistence type="predicted"/>
<sequence length="50" mass="5570">MPAPRITCEARQGGLSSDRKWGLNGEPRGWPEDPLCRRDTARPGGGHWKL</sequence>
<dbReference type="AlphaFoldDB" id="G3HM51"/>
<evidence type="ECO:0000313" key="2">
    <source>
        <dbReference type="EMBL" id="EGV95475.1"/>
    </source>
</evidence>
<organism evidence="2 3">
    <name type="scientific">Cricetulus griseus</name>
    <name type="common">Chinese hamster</name>
    <name type="synonym">Cricetulus barabensis griseus</name>
    <dbReference type="NCBI Taxonomy" id="10029"/>
    <lineage>
        <taxon>Eukaryota</taxon>
        <taxon>Metazoa</taxon>
        <taxon>Chordata</taxon>
        <taxon>Craniata</taxon>
        <taxon>Vertebrata</taxon>
        <taxon>Euteleostomi</taxon>
        <taxon>Mammalia</taxon>
        <taxon>Eutheria</taxon>
        <taxon>Euarchontoglires</taxon>
        <taxon>Glires</taxon>
        <taxon>Rodentia</taxon>
        <taxon>Myomorpha</taxon>
        <taxon>Muroidea</taxon>
        <taxon>Cricetidae</taxon>
        <taxon>Cricetinae</taxon>
        <taxon>Cricetulus</taxon>
    </lineage>
</organism>
<feature type="region of interest" description="Disordered" evidence="1">
    <location>
        <begin position="1"/>
        <end position="50"/>
    </location>
</feature>
<protein>
    <submittedName>
        <fullName evidence="2">Uncharacterized protein</fullName>
    </submittedName>
</protein>
<feature type="compositionally biased region" description="Basic and acidic residues" evidence="1">
    <location>
        <begin position="29"/>
        <end position="41"/>
    </location>
</feature>
<evidence type="ECO:0000313" key="3">
    <source>
        <dbReference type="Proteomes" id="UP000001075"/>
    </source>
</evidence>
<dbReference type="InParanoid" id="G3HM51"/>